<dbReference type="OrthoDB" id="406761at2759"/>
<feature type="compositionally biased region" description="Basic and acidic residues" evidence="6">
    <location>
        <begin position="55"/>
        <end position="70"/>
    </location>
</feature>
<sequence length="496" mass="55402">MNYRFCTPLKLSALGMLLLVLFLMCSASAQGAVHPSIIPPRARGGLVYLEALKQHQQPEEEEQQRQERKEGYKHKYTTTSDLRAQYYDQAIDHNDPAAGQFRQRWWVDRTAWDDQNGPAILYVNGEGPASGVPNGAVLKYSRAVRAAVFSLEHRFYGDSMPAPLTNRSMLKHLTVANALADLRAFKQYAEQVVLGKKVKWLIVGGSYAGALSAWARTAFPDDFFAAWSSSGVVNAIFDYNAFDGHLLDVLPPACAVAIRSIFEEFSVAYDDPVRRKSMMQDFGTPDYFTKADMAWMLADGSAMAVQYGYKDNLCSALQPVNMSNPFKQYGDFVRSLWGDSFTSDCYYSTECLSNAKYSDQWDSSYAWVYQCCSELAYWQISYPGSLRLSDVTTSYFISQCRAAFGEMQLPDTFAFNKKHGGSHPAATRVVATQGSDDPWLPAGVTETLNEEYPVLIAQCNGCGHCGDLSEPSSSDPPSLVAQRMTLRNYLDTWFQN</sequence>
<keyword evidence="9" id="KW-1185">Reference proteome</keyword>
<dbReference type="Gene3D" id="3.40.50.1820">
    <property type="entry name" value="alpha/beta hydrolase"/>
    <property type="match status" value="1"/>
</dbReference>
<dbReference type="GO" id="GO:0006508">
    <property type="term" value="P:proteolysis"/>
    <property type="evidence" value="ECO:0007669"/>
    <property type="project" value="UniProtKB-KW"/>
</dbReference>
<dbReference type="Proteomes" id="UP000192257">
    <property type="component" value="Unassembled WGS sequence"/>
</dbReference>
<dbReference type="SUPFAM" id="SSF53474">
    <property type="entry name" value="alpha/beta-Hydrolases"/>
    <property type="match status" value="1"/>
</dbReference>
<dbReference type="GeneID" id="39989243"/>
<dbReference type="InterPro" id="IPR008758">
    <property type="entry name" value="Peptidase_S28"/>
</dbReference>
<feature type="region of interest" description="Disordered" evidence="6">
    <location>
        <begin position="55"/>
        <end position="75"/>
    </location>
</feature>
<evidence type="ECO:0000313" key="9">
    <source>
        <dbReference type="Proteomes" id="UP000192257"/>
    </source>
</evidence>
<proteinExistence type="inferred from homology"/>
<dbReference type="GO" id="GO:0004180">
    <property type="term" value="F:carboxypeptidase activity"/>
    <property type="evidence" value="ECO:0007669"/>
    <property type="project" value="UniProtKB-KW"/>
</dbReference>
<dbReference type="RefSeq" id="XP_028879256.1">
    <property type="nucleotide sequence ID" value="XM_029029463.1"/>
</dbReference>
<comment type="caution">
    <text evidence="8">The sequence shown here is derived from an EMBL/GenBank/DDBJ whole genome shotgun (WGS) entry which is preliminary data.</text>
</comment>
<feature type="chain" id="PRO_5013027025" evidence="7">
    <location>
        <begin position="32"/>
        <end position="496"/>
    </location>
</feature>
<accession>A0A1X0NM45</accession>
<keyword evidence="2" id="KW-0645">Protease</keyword>
<evidence type="ECO:0000256" key="5">
    <source>
        <dbReference type="ARBA" id="ARBA00023180"/>
    </source>
</evidence>
<dbReference type="Gene3D" id="1.20.120.980">
    <property type="entry name" value="Serine carboxypeptidase S28, SKS domain"/>
    <property type="match status" value="1"/>
</dbReference>
<dbReference type="PANTHER" id="PTHR11010:SF11">
    <property type="entry name" value="THYMUS-SPECIFIC SERINE PROTEASE"/>
    <property type="match status" value="1"/>
</dbReference>
<reference evidence="8 9" key="1">
    <citation type="submission" date="2017-03" db="EMBL/GenBank/DDBJ databases">
        <title>An alternative strategy for trypanosome survival in the mammalian bloodstream revealed through genome and transcriptome analysis of the ubiquitous bovine parasite Trypanosoma (Megatrypanum) theileri.</title>
        <authorList>
            <person name="Kelly S."/>
            <person name="Ivens A."/>
            <person name="Mott A."/>
            <person name="O'Neill E."/>
            <person name="Emms D."/>
            <person name="Macleod O."/>
            <person name="Voorheis P."/>
            <person name="Matthews J."/>
            <person name="Matthews K."/>
            <person name="Carrington M."/>
        </authorList>
    </citation>
    <scope>NUCLEOTIDE SEQUENCE [LARGE SCALE GENOMIC DNA]</scope>
    <source>
        <strain evidence="8">Edinburgh</strain>
    </source>
</reference>
<dbReference type="EMBL" id="NBCO01000037">
    <property type="protein sequence ID" value="ORC85190.1"/>
    <property type="molecule type" value="Genomic_DNA"/>
</dbReference>
<keyword evidence="5" id="KW-0325">Glycoprotein</keyword>
<keyword evidence="8" id="KW-0121">Carboxypeptidase</keyword>
<dbReference type="PANTHER" id="PTHR11010">
    <property type="entry name" value="PROTEASE S28 PRO-X CARBOXYPEPTIDASE-RELATED"/>
    <property type="match status" value="1"/>
</dbReference>
<evidence type="ECO:0000256" key="7">
    <source>
        <dbReference type="SAM" id="SignalP"/>
    </source>
</evidence>
<dbReference type="InterPro" id="IPR029058">
    <property type="entry name" value="AB_hydrolase_fold"/>
</dbReference>
<feature type="signal peptide" evidence="7">
    <location>
        <begin position="1"/>
        <end position="31"/>
    </location>
</feature>
<dbReference type="Pfam" id="PF05577">
    <property type="entry name" value="Peptidase_S28"/>
    <property type="match status" value="1"/>
</dbReference>
<gene>
    <name evidence="8" type="ORF">TM35_000371630</name>
</gene>
<dbReference type="GO" id="GO:0008239">
    <property type="term" value="F:dipeptidyl-peptidase activity"/>
    <property type="evidence" value="ECO:0007669"/>
    <property type="project" value="TreeGrafter"/>
</dbReference>
<dbReference type="GO" id="GO:0070008">
    <property type="term" value="F:serine-type exopeptidase activity"/>
    <property type="evidence" value="ECO:0007669"/>
    <property type="project" value="InterPro"/>
</dbReference>
<comment type="similarity">
    <text evidence="1">Belongs to the peptidase S28 family.</text>
</comment>
<keyword evidence="4" id="KW-0378">Hydrolase</keyword>
<organism evidence="8 9">
    <name type="scientific">Trypanosoma theileri</name>
    <dbReference type="NCBI Taxonomy" id="67003"/>
    <lineage>
        <taxon>Eukaryota</taxon>
        <taxon>Discoba</taxon>
        <taxon>Euglenozoa</taxon>
        <taxon>Kinetoplastea</taxon>
        <taxon>Metakinetoplastina</taxon>
        <taxon>Trypanosomatida</taxon>
        <taxon>Trypanosomatidae</taxon>
        <taxon>Trypanosoma</taxon>
    </lineage>
</organism>
<evidence type="ECO:0000256" key="2">
    <source>
        <dbReference type="ARBA" id="ARBA00022670"/>
    </source>
</evidence>
<protein>
    <submittedName>
        <fullName evidence="8">Serine carboxypeptidase S28</fullName>
    </submittedName>
</protein>
<evidence type="ECO:0000313" key="8">
    <source>
        <dbReference type="EMBL" id="ORC85190.1"/>
    </source>
</evidence>
<name>A0A1X0NM45_9TRYP</name>
<keyword evidence="3 7" id="KW-0732">Signal</keyword>
<dbReference type="AlphaFoldDB" id="A0A1X0NM45"/>
<dbReference type="InterPro" id="IPR042269">
    <property type="entry name" value="Ser_carbopepase_S28_SKS"/>
</dbReference>
<evidence type="ECO:0000256" key="1">
    <source>
        <dbReference type="ARBA" id="ARBA00011079"/>
    </source>
</evidence>
<evidence type="ECO:0000256" key="3">
    <source>
        <dbReference type="ARBA" id="ARBA00022729"/>
    </source>
</evidence>
<evidence type="ECO:0000256" key="6">
    <source>
        <dbReference type="SAM" id="MobiDB-lite"/>
    </source>
</evidence>
<dbReference type="VEuPathDB" id="TriTrypDB:TM35_000371630"/>
<evidence type="ECO:0000256" key="4">
    <source>
        <dbReference type="ARBA" id="ARBA00022801"/>
    </source>
</evidence>